<dbReference type="KEGG" id="dli:dnl_18330"/>
<dbReference type="RefSeq" id="WP_207691299.1">
    <property type="nucleotide sequence ID" value="NZ_CP061799.1"/>
</dbReference>
<evidence type="ECO:0000313" key="2">
    <source>
        <dbReference type="EMBL" id="QTA79560.1"/>
    </source>
</evidence>
<proteinExistence type="predicted"/>
<dbReference type="Pfam" id="PF12706">
    <property type="entry name" value="Lactamase_B_2"/>
    <property type="match status" value="1"/>
</dbReference>
<evidence type="ECO:0000259" key="1">
    <source>
        <dbReference type="Pfam" id="PF12706"/>
    </source>
</evidence>
<dbReference type="SUPFAM" id="SSF56281">
    <property type="entry name" value="Metallo-hydrolase/oxidoreductase"/>
    <property type="match status" value="1"/>
</dbReference>
<feature type="domain" description="Metallo-beta-lactamase" evidence="1">
    <location>
        <begin position="63"/>
        <end position="239"/>
    </location>
</feature>
<reference evidence="2" key="1">
    <citation type="journal article" date="2021" name="Microb. Physiol.">
        <title>Proteogenomic Insights into the Physiology of Marine, Sulfate-Reducing, Filamentous Desulfonema limicola and Desulfonema magnum.</title>
        <authorList>
            <person name="Schnaars V."/>
            <person name="Wohlbrand L."/>
            <person name="Scheve S."/>
            <person name="Hinrichs C."/>
            <person name="Reinhardt R."/>
            <person name="Rabus R."/>
        </authorList>
    </citation>
    <scope>NUCLEOTIDE SEQUENCE</scope>
    <source>
        <strain evidence="2">5ac10</strain>
    </source>
</reference>
<organism evidence="2 3">
    <name type="scientific">Desulfonema limicola</name>
    <dbReference type="NCBI Taxonomy" id="45656"/>
    <lineage>
        <taxon>Bacteria</taxon>
        <taxon>Pseudomonadati</taxon>
        <taxon>Thermodesulfobacteriota</taxon>
        <taxon>Desulfobacteria</taxon>
        <taxon>Desulfobacterales</taxon>
        <taxon>Desulfococcaceae</taxon>
        <taxon>Desulfonema</taxon>
    </lineage>
</organism>
<dbReference type="InterPro" id="IPR001279">
    <property type="entry name" value="Metallo-B-lactamas"/>
</dbReference>
<dbReference type="PANTHER" id="PTHR42663:SF4">
    <property type="entry name" value="SLL1036 PROTEIN"/>
    <property type="match status" value="1"/>
</dbReference>
<dbReference type="CDD" id="cd07715">
    <property type="entry name" value="TaR3-like_MBL-fold"/>
    <property type="match status" value="1"/>
</dbReference>
<sequence length="280" mass="32237">MYIRCWGSRGSVPVSGKEYVKYGGDTTCIEIRSQDDEIIIVDSGTGIRLLGKQLLEEKRSEFHLIFTHTHWDHIMGFPFFKPFYSPHSKFKMYRIPDARFVKTMLSNMMNPPFFPVEYKNSPAHIQYINNADSYEHFKIGSMDVNAIPLSHPNTGRGYKFTENGKSFIFITDNELRFRHPGGLLFDDYRNFCKGADLLIHDGEYTSEEYGNLISWGHSSYVDALELALEAGVKRLGIFHLNQERTDEQIDEIIKDCQRIIQKKGSSLECFAVARGMSFTV</sequence>
<keyword evidence="3" id="KW-1185">Reference proteome</keyword>
<name>A0A975GFV6_9BACT</name>
<dbReference type="Gene3D" id="3.60.15.10">
    <property type="entry name" value="Ribonuclease Z/Hydroxyacylglutathione hydrolase-like"/>
    <property type="match status" value="1"/>
</dbReference>
<gene>
    <name evidence="2" type="ORF">dnl_18330</name>
</gene>
<dbReference type="InterPro" id="IPR036866">
    <property type="entry name" value="RibonucZ/Hydroxyglut_hydro"/>
</dbReference>
<dbReference type="AlphaFoldDB" id="A0A975GFV6"/>
<dbReference type="EMBL" id="CP061799">
    <property type="protein sequence ID" value="QTA79560.1"/>
    <property type="molecule type" value="Genomic_DNA"/>
</dbReference>
<evidence type="ECO:0000313" key="3">
    <source>
        <dbReference type="Proteomes" id="UP000663720"/>
    </source>
</evidence>
<accession>A0A975GFV6</accession>
<protein>
    <submittedName>
        <fullName evidence="2">Beta-lactamase domain-containing protein</fullName>
    </submittedName>
</protein>
<dbReference type="PANTHER" id="PTHR42663">
    <property type="entry name" value="HYDROLASE C777.06C-RELATED-RELATED"/>
    <property type="match status" value="1"/>
</dbReference>
<dbReference type="Proteomes" id="UP000663720">
    <property type="component" value="Chromosome"/>
</dbReference>